<proteinExistence type="predicted"/>
<dbReference type="EMBL" id="MN448287">
    <property type="protein sequence ID" value="QFG74398.1"/>
    <property type="molecule type" value="Genomic_DNA"/>
</dbReference>
<sequence>MKINTVENFKRDKLKKIKKKTSNYIKYALILIIGGLIGFLACIYVHHKHPKLHEALSGAAVKHANNAAMISSAAYNAGKAASVSAYNKGKQVSGLNNYNTPVESTPSYDTYENPAFDNYGQQ</sequence>
<feature type="transmembrane region" description="Helical" evidence="1">
    <location>
        <begin position="24"/>
        <end position="46"/>
    </location>
</feature>
<name>A0A5J6VKL7_9VIRU</name>
<reference evidence="2" key="1">
    <citation type="journal article" date="2019" name="Philos. Trans. R. Soc. Lond., B, Biol. Sci.">
        <title>Targeted metagenomic recovery of four divergent viruses reveals shared and distinctive characteristics of giant viruses of marine eukaryotes.</title>
        <authorList>
            <person name="Needham D.M."/>
            <person name="Poirier C."/>
            <person name="Hehenberger E."/>
            <person name="Jimenez V."/>
            <person name="Swalwell J.E."/>
            <person name="Santoro A.E."/>
            <person name="Worden A.Z."/>
        </authorList>
    </citation>
    <scope>NUCLEOTIDE SEQUENCE</scope>
    <source>
        <strain evidence="2">MPacV-611</strain>
    </source>
</reference>
<keyword evidence="1" id="KW-0812">Transmembrane</keyword>
<protein>
    <submittedName>
        <fullName evidence="2">Uncharacterized protein</fullName>
    </submittedName>
</protein>
<evidence type="ECO:0000313" key="2">
    <source>
        <dbReference type="EMBL" id="QFG74398.1"/>
    </source>
</evidence>
<accession>A0A5J6VKL7</accession>
<organism evidence="2">
    <name type="scientific">Megaviridae environmental sample</name>
    <dbReference type="NCBI Taxonomy" id="1737588"/>
    <lineage>
        <taxon>Viruses</taxon>
        <taxon>Varidnaviria</taxon>
        <taxon>Bamfordvirae</taxon>
        <taxon>Nucleocytoviricota</taxon>
        <taxon>Megaviricetes</taxon>
        <taxon>Imitervirales</taxon>
        <taxon>Mimiviridae</taxon>
        <taxon>environmental samples</taxon>
    </lineage>
</organism>
<keyword evidence="1" id="KW-1133">Transmembrane helix</keyword>
<keyword evidence="1" id="KW-0472">Membrane</keyword>
<evidence type="ECO:0000256" key="1">
    <source>
        <dbReference type="SAM" id="Phobius"/>
    </source>
</evidence>